<dbReference type="RefSeq" id="WP_089933568.1">
    <property type="nucleotide sequence ID" value="NZ_JAZBNI010000002.1"/>
</dbReference>
<organism evidence="2 3">
    <name type="scientific">Lysinibacillus fusiformis</name>
    <dbReference type="NCBI Taxonomy" id="28031"/>
    <lineage>
        <taxon>Bacteria</taxon>
        <taxon>Bacillati</taxon>
        <taxon>Bacillota</taxon>
        <taxon>Bacilli</taxon>
        <taxon>Bacillales</taxon>
        <taxon>Bacillaceae</taxon>
        <taxon>Lysinibacillus</taxon>
    </lineage>
</organism>
<feature type="chain" id="PRO_5014118200" evidence="1">
    <location>
        <begin position="23"/>
        <end position="245"/>
    </location>
</feature>
<dbReference type="Pfam" id="PF13027">
    <property type="entry name" value="DUF3888"/>
    <property type="match status" value="1"/>
</dbReference>
<name>A0A2I0UZM8_9BACI</name>
<protein>
    <submittedName>
        <fullName evidence="2">DUF3888 domain-containing protein</fullName>
    </submittedName>
</protein>
<gene>
    <name evidence="2" type="ORF">CRI88_12020</name>
</gene>
<feature type="signal peptide" evidence="1">
    <location>
        <begin position="1"/>
        <end position="22"/>
    </location>
</feature>
<dbReference type="AlphaFoldDB" id="A0A2I0UZM8"/>
<comment type="caution">
    <text evidence="2">The sequence shown here is derived from an EMBL/GenBank/DDBJ whole genome shotgun (WGS) entry which is preliminary data.</text>
</comment>
<reference evidence="2 3" key="1">
    <citation type="submission" date="2017-10" db="EMBL/GenBank/DDBJ databases">
        <title>Draft genome of Lysinibacillus fusiformis strain Juneja, a laboratory-derived pathogen of Drosophila melanogaster.</title>
        <authorList>
            <person name="Smith B.R."/>
            <person name="Unckless R.L."/>
        </authorList>
    </citation>
    <scope>NUCLEOTIDE SEQUENCE [LARGE SCALE GENOMIC DNA]</scope>
    <source>
        <strain evidence="2 3">Juneja</strain>
    </source>
</reference>
<dbReference type="EMBL" id="PDFK01000003">
    <property type="protein sequence ID" value="PKU51432.1"/>
    <property type="molecule type" value="Genomic_DNA"/>
</dbReference>
<sequence>MKKIATLMTIVTILIMPSKIYAQSEQADEKLITDTLITILNPFIEKEIDHYYGYPKQYGLYDANILNVIRESQFSFRVNVQVTTFEHAHSPPYSKEIITFEISPTDVNTLHYKHEADNVEKAIDAFYRTTLSDIQQSFNLNLASFISYRYNQLQYKAEINNEMKPLATIADEIANNILFPERKIPYKNVVDPVTFIKDNTGYMLFKRADGTNVSYQLQKKDGTWTVINKASKPGKKMQHQLPWYI</sequence>
<proteinExistence type="predicted"/>
<dbReference type="Proteomes" id="UP000234956">
    <property type="component" value="Unassembled WGS sequence"/>
</dbReference>
<evidence type="ECO:0000313" key="3">
    <source>
        <dbReference type="Proteomes" id="UP000234956"/>
    </source>
</evidence>
<keyword evidence="1" id="KW-0732">Signal</keyword>
<accession>A0A2I0UZM8</accession>
<evidence type="ECO:0000256" key="1">
    <source>
        <dbReference type="SAM" id="SignalP"/>
    </source>
</evidence>
<dbReference type="InterPro" id="IPR024984">
    <property type="entry name" value="DUF3888"/>
</dbReference>
<evidence type="ECO:0000313" key="2">
    <source>
        <dbReference type="EMBL" id="PKU51432.1"/>
    </source>
</evidence>